<organism evidence="2 3">
    <name type="scientific">Nonomuraea purpurea</name>
    <dbReference type="NCBI Taxonomy" id="1849276"/>
    <lineage>
        <taxon>Bacteria</taxon>
        <taxon>Bacillati</taxon>
        <taxon>Actinomycetota</taxon>
        <taxon>Actinomycetes</taxon>
        <taxon>Streptosporangiales</taxon>
        <taxon>Streptosporangiaceae</taxon>
        <taxon>Nonomuraea</taxon>
    </lineage>
</organism>
<comment type="caution">
    <text evidence="2">The sequence shown here is derived from an EMBL/GenBank/DDBJ whole genome shotgun (WGS) entry which is preliminary data.</text>
</comment>
<sequence length="227" mass="26194">MALRMTWRSYSVGQDDLVTVYWFPRESDWRMGYVARALGVSLLSHEQVDARGTSDEIDGWAAAATAYVDEVATAAAELERVQLLNRRWRDWPVVRRWAEAKYDEAKASYLDRVRAATSAYQPVRDVVEQRIAEREAVLLARKERAQQKEGRRQRESEARFQEWERRQAGPTSPCPVGSPHASWRPAATTRRVGLRRWKRWWTTSTRGGRAFARRYATSRPAQKPSGG</sequence>
<evidence type="ECO:0000313" key="3">
    <source>
        <dbReference type="Proteomes" id="UP001595851"/>
    </source>
</evidence>
<evidence type="ECO:0000313" key="2">
    <source>
        <dbReference type="EMBL" id="MFC4009903.1"/>
    </source>
</evidence>
<gene>
    <name evidence="2" type="ORF">ACFOY2_21920</name>
</gene>
<dbReference type="RefSeq" id="WP_379529918.1">
    <property type="nucleotide sequence ID" value="NZ_JBHSBI010000010.1"/>
</dbReference>
<feature type="region of interest" description="Disordered" evidence="1">
    <location>
        <begin position="143"/>
        <end position="183"/>
    </location>
</feature>
<dbReference type="Proteomes" id="UP001595851">
    <property type="component" value="Unassembled WGS sequence"/>
</dbReference>
<name>A0ABV8G7G3_9ACTN</name>
<feature type="compositionally biased region" description="Basic and acidic residues" evidence="1">
    <location>
        <begin position="143"/>
        <end position="167"/>
    </location>
</feature>
<reference evidence="3" key="1">
    <citation type="journal article" date="2019" name="Int. J. Syst. Evol. Microbiol.">
        <title>The Global Catalogue of Microorganisms (GCM) 10K type strain sequencing project: providing services to taxonomists for standard genome sequencing and annotation.</title>
        <authorList>
            <consortium name="The Broad Institute Genomics Platform"/>
            <consortium name="The Broad Institute Genome Sequencing Center for Infectious Disease"/>
            <person name="Wu L."/>
            <person name="Ma J."/>
        </authorList>
    </citation>
    <scope>NUCLEOTIDE SEQUENCE [LARGE SCALE GENOMIC DNA]</scope>
    <source>
        <strain evidence="3">TBRC 1276</strain>
    </source>
</reference>
<keyword evidence="3" id="KW-1185">Reference proteome</keyword>
<proteinExistence type="predicted"/>
<evidence type="ECO:0000256" key="1">
    <source>
        <dbReference type="SAM" id="MobiDB-lite"/>
    </source>
</evidence>
<accession>A0ABV8G7G3</accession>
<dbReference type="EMBL" id="JBHSBI010000010">
    <property type="protein sequence ID" value="MFC4009903.1"/>
    <property type="molecule type" value="Genomic_DNA"/>
</dbReference>
<protein>
    <submittedName>
        <fullName evidence="2">Uncharacterized protein</fullName>
    </submittedName>
</protein>